<dbReference type="SMART" id="SM00857">
    <property type="entry name" value="Resolvase"/>
    <property type="match status" value="1"/>
</dbReference>
<reference evidence="4 5" key="1">
    <citation type="submission" date="2015-12" db="EMBL/GenBank/DDBJ databases">
        <title>Draft genome sequence of Acidibacillus ferrooxidans ITV001, isolated from a chalcopyrite acid mine drainage site in Brazil.</title>
        <authorList>
            <person name="Dall'Agnol H."/>
            <person name="Nancucheo I."/>
            <person name="Johnson B."/>
            <person name="Oliveira R."/>
            <person name="Leite L."/>
            <person name="Pylro V."/>
            <person name="Nunes G.L."/>
            <person name="Tzotzos G."/>
            <person name="Fernandes G.R."/>
            <person name="Dutra J."/>
            <person name="Orellana S.C."/>
            <person name="Oliveira G."/>
        </authorList>
    </citation>
    <scope>NUCLEOTIDE SEQUENCE [LARGE SCALE GENOMIC DNA]</scope>
    <source>
        <strain evidence="5">ITV01</strain>
    </source>
</reference>
<dbReference type="Gene3D" id="3.90.1750.20">
    <property type="entry name" value="Putative Large Serine Recombinase, Chain B, Domain 2"/>
    <property type="match status" value="1"/>
</dbReference>
<dbReference type="InterPro" id="IPR025827">
    <property type="entry name" value="Zn_ribbon_recom_dom"/>
</dbReference>
<proteinExistence type="predicted"/>
<dbReference type="InterPro" id="IPR006119">
    <property type="entry name" value="Resolv_N"/>
</dbReference>
<dbReference type="PANTHER" id="PTHR30461:SF23">
    <property type="entry name" value="DNA RECOMBINASE-RELATED"/>
    <property type="match status" value="1"/>
</dbReference>
<keyword evidence="5" id="KW-1185">Reference proteome</keyword>
<organism evidence="4 5">
    <name type="scientific">Ferroacidibacillus organovorans</name>
    <dbReference type="NCBI Taxonomy" id="1765683"/>
    <lineage>
        <taxon>Bacteria</taxon>
        <taxon>Bacillati</taxon>
        <taxon>Bacillota</taxon>
        <taxon>Bacilli</taxon>
        <taxon>Bacillales</taxon>
        <taxon>Alicyclobacillaceae</taxon>
        <taxon>Ferroacidibacillus</taxon>
    </lineage>
</organism>
<accession>A0A117SYB5</accession>
<dbReference type="GO" id="GO:0000150">
    <property type="term" value="F:DNA strand exchange activity"/>
    <property type="evidence" value="ECO:0007669"/>
    <property type="project" value="InterPro"/>
</dbReference>
<dbReference type="AlphaFoldDB" id="A0A117SYB5"/>
<dbReference type="InterPro" id="IPR050639">
    <property type="entry name" value="SSR_resolvase"/>
</dbReference>
<dbReference type="Pfam" id="PF00239">
    <property type="entry name" value="Resolvase"/>
    <property type="match status" value="1"/>
</dbReference>
<dbReference type="InterPro" id="IPR036162">
    <property type="entry name" value="Resolvase-like_N_sf"/>
</dbReference>
<feature type="domain" description="Recombinase" evidence="3">
    <location>
        <begin position="164"/>
        <end position="303"/>
    </location>
</feature>
<keyword evidence="1" id="KW-0175">Coiled coil</keyword>
<dbReference type="InterPro" id="IPR011109">
    <property type="entry name" value="DNA_bind_recombinase_dom"/>
</dbReference>
<dbReference type="CDD" id="cd00338">
    <property type="entry name" value="Ser_Recombinase"/>
    <property type="match status" value="1"/>
</dbReference>
<evidence type="ECO:0000313" key="5">
    <source>
        <dbReference type="Proteomes" id="UP000053557"/>
    </source>
</evidence>
<gene>
    <name evidence="4" type="ORF">ATW55_07650</name>
</gene>
<dbReference type="Pfam" id="PF13408">
    <property type="entry name" value="Zn_ribbon_recom"/>
    <property type="match status" value="1"/>
</dbReference>
<sequence>MRQRAAIYVRVSTDSESQKDSPANQIATCQEHAEHIQLQTDSSLIYNDAGMTGTEMSSRKEVQRMLADARAGRFEAILFTAISRFSRDLSDAFNMKKRLEQVYGIRLISIEEGYDSAIVGRNSEMVFTVHAMLAAYKSQEMSKAIQRGLRQSARRGRHIGNITPYGYLKDDEKKLIPDPQTAPVVREIFDMYLSGRGTKEIANTLNKQQIPTALRHQYQKDTAWQASTVNAILRHEVYVGTLVAHKHTAKSDIAKSRRVDHPIKRLQLRSEEDWIVIPHAHPPIIPEEKFQLVQHLMTLKTRNKSIRQNVNLLAGFLTCASCGGSMIVTGHKKRGFDSYKYIVCSKVKRINKAACDNHSSTNYGALLKLIFDVLNRQCETASGWVQFQQDCKDLIHSAPDPSEQSIQTLKIQITENREEQKRNLEAFRRRLFPIALIEESQQKLTEQEAFLQKELNRLLARNAVQTNATLQTAESECVLPIFSTHWLLDDSTLRIALHHVLERVIIDRAGNVGVYFSWSPAKIARDNSSHHFCKSEDSE</sequence>
<comment type="caution">
    <text evidence="4">The sequence shown here is derived from an EMBL/GenBank/DDBJ whole genome shotgun (WGS) entry which is preliminary data.</text>
</comment>
<dbReference type="OrthoDB" id="9811097at2"/>
<evidence type="ECO:0000259" key="2">
    <source>
        <dbReference type="PROSITE" id="PS51736"/>
    </source>
</evidence>
<evidence type="ECO:0000256" key="1">
    <source>
        <dbReference type="SAM" id="Coils"/>
    </source>
</evidence>
<dbReference type="PROSITE" id="PS51736">
    <property type="entry name" value="RECOMBINASES_3"/>
    <property type="match status" value="1"/>
</dbReference>
<dbReference type="Pfam" id="PF07508">
    <property type="entry name" value="Recombinase"/>
    <property type="match status" value="1"/>
</dbReference>
<dbReference type="Proteomes" id="UP000053557">
    <property type="component" value="Unassembled WGS sequence"/>
</dbReference>
<dbReference type="PANTHER" id="PTHR30461">
    <property type="entry name" value="DNA-INVERTASE FROM LAMBDOID PROPHAGE"/>
    <property type="match status" value="1"/>
</dbReference>
<evidence type="ECO:0000259" key="3">
    <source>
        <dbReference type="PROSITE" id="PS51737"/>
    </source>
</evidence>
<evidence type="ECO:0008006" key="6">
    <source>
        <dbReference type="Google" id="ProtNLM"/>
    </source>
</evidence>
<dbReference type="Gene3D" id="3.40.50.1390">
    <property type="entry name" value="Resolvase, N-terminal catalytic domain"/>
    <property type="match status" value="1"/>
</dbReference>
<dbReference type="SUPFAM" id="SSF53041">
    <property type="entry name" value="Resolvase-like"/>
    <property type="match status" value="1"/>
</dbReference>
<dbReference type="PROSITE" id="PS51737">
    <property type="entry name" value="RECOMBINASE_DNA_BIND"/>
    <property type="match status" value="1"/>
</dbReference>
<dbReference type="EMBL" id="LPVJ01000009">
    <property type="protein sequence ID" value="KUO96691.1"/>
    <property type="molecule type" value="Genomic_DNA"/>
</dbReference>
<dbReference type="InterPro" id="IPR038109">
    <property type="entry name" value="DNA_bind_recomb_sf"/>
</dbReference>
<feature type="coiled-coil region" evidence="1">
    <location>
        <begin position="410"/>
        <end position="461"/>
    </location>
</feature>
<evidence type="ECO:0000313" key="4">
    <source>
        <dbReference type="EMBL" id="KUO96691.1"/>
    </source>
</evidence>
<dbReference type="GO" id="GO:0003677">
    <property type="term" value="F:DNA binding"/>
    <property type="evidence" value="ECO:0007669"/>
    <property type="project" value="InterPro"/>
</dbReference>
<name>A0A117SYB5_9BACL</name>
<dbReference type="RefSeq" id="WP_067712315.1">
    <property type="nucleotide sequence ID" value="NZ_LPVJ01000009.1"/>
</dbReference>
<protein>
    <recommendedName>
        <fullName evidence="6">Recombinase family protein</fullName>
    </recommendedName>
</protein>
<feature type="domain" description="Resolvase/invertase-type recombinase catalytic" evidence="2">
    <location>
        <begin position="4"/>
        <end position="156"/>
    </location>
</feature>